<dbReference type="STRING" id="146817.SAMN04488502_10729"/>
<evidence type="ECO:0000313" key="3">
    <source>
        <dbReference type="EMBL" id="SDM75186.1"/>
    </source>
</evidence>
<feature type="domain" description="HTH cro/C1-type" evidence="2">
    <location>
        <begin position="14"/>
        <end position="68"/>
    </location>
</feature>
<dbReference type="CDD" id="cd00093">
    <property type="entry name" value="HTH_XRE"/>
    <property type="match status" value="1"/>
</dbReference>
<dbReference type="Gene3D" id="1.10.260.40">
    <property type="entry name" value="lambda repressor-like DNA-binding domains"/>
    <property type="match status" value="1"/>
</dbReference>
<evidence type="ECO:0000259" key="2">
    <source>
        <dbReference type="PROSITE" id="PS50943"/>
    </source>
</evidence>
<dbReference type="PROSITE" id="PS50943">
    <property type="entry name" value="HTH_CROC1"/>
    <property type="match status" value="1"/>
</dbReference>
<dbReference type="GO" id="GO:0005829">
    <property type="term" value="C:cytosol"/>
    <property type="evidence" value="ECO:0007669"/>
    <property type="project" value="TreeGrafter"/>
</dbReference>
<dbReference type="SUPFAM" id="SSF47413">
    <property type="entry name" value="lambda repressor-like DNA-binding domains"/>
    <property type="match status" value="1"/>
</dbReference>
<name>A0A1G9VT01_9FIRM</name>
<reference evidence="3 4" key="1">
    <citation type="submission" date="2016-10" db="EMBL/GenBank/DDBJ databases">
        <authorList>
            <person name="de Groot N.N."/>
        </authorList>
    </citation>
    <scope>NUCLEOTIDE SEQUENCE [LARGE SCALE GENOMIC DNA]</scope>
    <source>
        <strain evidence="3 4">DSM 1736</strain>
    </source>
</reference>
<gene>
    <name evidence="3" type="ORF">SAMN04488502_10729</name>
</gene>
<dbReference type="InterPro" id="IPR001387">
    <property type="entry name" value="Cro/C1-type_HTH"/>
</dbReference>
<dbReference type="GO" id="GO:0003677">
    <property type="term" value="F:DNA binding"/>
    <property type="evidence" value="ECO:0007669"/>
    <property type="project" value="UniProtKB-KW"/>
</dbReference>
<dbReference type="PANTHER" id="PTHR46797">
    <property type="entry name" value="HTH-TYPE TRANSCRIPTIONAL REGULATOR"/>
    <property type="match status" value="1"/>
</dbReference>
<organism evidence="3 4">
    <name type="scientific">Dendrosporobacter quercicolus</name>
    <dbReference type="NCBI Taxonomy" id="146817"/>
    <lineage>
        <taxon>Bacteria</taxon>
        <taxon>Bacillati</taxon>
        <taxon>Bacillota</taxon>
        <taxon>Negativicutes</taxon>
        <taxon>Selenomonadales</taxon>
        <taxon>Sporomusaceae</taxon>
        <taxon>Dendrosporobacter</taxon>
    </lineage>
</organism>
<dbReference type="GO" id="GO:0003700">
    <property type="term" value="F:DNA-binding transcription factor activity"/>
    <property type="evidence" value="ECO:0007669"/>
    <property type="project" value="TreeGrafter"/>
</dbReference>
<dbReference type="Pfam" id="PF12844">
    <property type="entry name" value="HTH_19"/>
    <property type="match status" value="1"/>
</dbReference>
<dbReference type="AlphaFoldDB" id="A0A1G9VT01"/>
<accession>A0A1G9VT01</accession>
<evidence type="ECO:0000313" key="4">
    <source>
        <dbReference type="Proteomes" id="UP000214880"/>
    </source>
</evidence>
<keyword evidence="4" id="KW-1185">Reference proteome</keyword>
<dbReference type="PANTHER" id="PTHR46797:SF1">
    <property type="entry name" value="METHYLPHOSPHONATE SYNTHASE"/>
    <property type="match status" value="1"/>
</dbReference>
<dbReference type="SMART" id="SM00530">
    <property type="entry name" value="HTH_XRE"/>
    <property type="match status" value="1"/>
</dbReference>
<dbReference type="Proteomes" id="UP000214880">
    <property type="component" value="Unassembled WGS sequence"/>
</dbReference>
<dbReference type="InterPro" id="IPR050807">
    <property type="entry name" value="TransReg_Diox_bact_type"/>
</dbReference>
<dbReference type="EMBL" id="FNHB01000007">
    <property type="protein sequence ID" value="SDM75186.1"/>
    <property type="molecule type" value="Genomic_DNA"/>
</dbReference>
<keyword evidence="1" id="KW-0238">DNA-binding</keyword>
<sequence length="133" mass="15118">MLKQVHLNTLGNRLLFLRQSTQLTLQRLAKQTGLSSSNLSRYEKDEVKPTADAIVTLCTFYQITTDWLLLGPQQSKTQPETLTVFDSDLQKMIGILQQLMLGGDPDLRGWAKIQFQKAFNDYYTAAAEKKHQA</sequence>
<proteinExistence type="predicted"/>
<dbReference type="RefSeq" id="WP_173812717.1">
    <property type="nucleotide sequence ID" value="NZ_FNHB01000007.1"/>
</dbReference>
<evidence type="ECO:0000256" key="1">
    <source>
        <dbReference type="ARBA" id="ARBA00023125"/>
    </source>
</evidence>
<protein>
    <submittedName>
        <fullName evidence="3">Helix-turn-helix domain-containing protein</fullName>
    </submittedName>
</protein>
<dbReference type="InterPro" id="IPR010982">
    <property type="entry name" value="Lambda_DNA-bd_dom_sf"/>
</dbReference>